<feature type="transmembrane region" description="Helical" evidence="2">
    <location>
        <begin position="49"/>
        <end position="67"/>
    </location>
</feature>
<dbReference type="OrthoDB" id="5185518at2"/>
<feature type="transmembrane region" description="Helical" evidence="2">
    <location>
        <begin position="87"/>
        <end position="109"/>
    </location>
</feature>
<reference evidence="3" key="1">
    <citation type="submission" date="2020-09" db="EMBL/GenBank/DDBJ databases">
        <title>Whole genome shotgun sequence of Streptomyces xanthophaeus NBRC 12829.</title>
        <authorList>
            <person name="Komaki H."/>
            <person name="Tamura T."/>
        </authorList>
    </citation>
    <scope>NUCLEOTIDE SEQUENCE</scope>
    <source>
        <strain evidence="3">NBRC 12829</strain>
    </source>
</reference>
<evidence type="ECO:0000313" key="4">
    <source>
        <dbReference type="Proteomes" id="UP000600026"/>
    </source>
</evidence>
<keyword evidence="2" id="KW-0812">Transmembrane</keyword>
<sequence length="290" mass="30497">MTARATAAIRINGRAAVVIAMAAFLGVVAFFWPFLVAPGKFGSNYAPPLIFGVLLVVVLCVVVSEIAEGGINSKALAMLGVLSAVNAAIRPLGAGTAGIETVFFVLVLAGRVYGPGFGFTLGCTSLFASALITGGVGPWMPYQMFGCAFVGMLAGLLPRATGRREVLMLAAYGSVSGYLFGFLLNLSFWPFSLDPNSSIAYLPGLPFTEQFQRYLAFDLATSLGWDTGRAVTNLVCILLAGPAVLTVFRRAARKARFQAPVRFVAQRGDAPIRTPSPSQSPSPEKNDASS</sequence>
<dbReference type="GO" id="GO:0022857">
    <property type="term" value="F:transmembrane transporter activity"/>
    <property type="evidence" value="ECO:0007669"/>
    <property type="project" value="InterPro"/>
</dbReference>
<name>A0A919LCV6_9ACTN</name>
<dbReference type="PIRSF" id="PIRSF037395">
    <property type="entry name" value="UCP037395_ABCper"/>
    <property type="match status" value="1"/>
</dbReference>
<dbReference type="Gene3D" id="1.10.1760.20">
    <property type="match status" value="1"/>
</dbReference>
<proteinExistence type="predicted"/>
<accession>A0A919LCV6</accession>
<feature type="transmembrane region" description="Helical" evidence="2">
    <location>
        <begin position="230"/>
        <end position="248"/>
    </location>
</feature>
<protein>
    <submittedName>
        <fullName evidence="3">ABC transporter permease</fullName>
    </submittedName>
</protein>
<dbReference type="AlphaFoldDB" id="A0A919LCV6"/>
<feature type="transmembrane region" description="Helical" evidence="2">
    <location>
        <begin position="139"/>
        <end position="157"/>
    </location>
</feature>
<evidence type="ECO:0000313" key="3">
    <source>
        <dbReference type="EMBL" id="GHI85731.1"/>
    </source>
</evidence>
<dbReference type="InterPro" id="IPR017196">
    <property type="entry name" value="ECF_substrate-spec_UCP037395"/>
</dbReference>
<dbReference type="RefSeq" id="WP_037894299.1">
    <property type="nucleotide sequence ID" value="NZ_BNEE01000006.1"/>
</dbReference>
<organism evidence="3 4">
    <name type="scientific">Streptomyces xanthophaeus</name>
    <dbReference type="NCBI Taxonomy" id="67385"/>
    <lineage>
        <taxon>Bacteria</taxon>
        <taxon>Bacillati</taxon>
        <taxon>Actinomycetota</taxon>
        <taxon>Actinomycetes</taxon>
        <taxon>Kitasatosporales</taxon>
        <taxon>Streptomycetaceae</taxon>
        <taxon>Streptomyces</taxon>
    </lineage>
</organism>
<keyword evidence="4" id="KW-1185">Reference proteome</keyword>
<gene>
    <name evidence="3" type="ORF">Sxan_30950</name>
</gene>
<dbReference type="EMBL" id="BNEE01000006">
    <property type="protein sequence ID" value="GHI85731.1"/>
    <property type="molecule type" value="Genomic_DNA"/>
</dbReference>
<feature type="region of interest" description="Disordered" evidence="1">
    <location>
        <begin position="268"/>
        <end position="290"/>
    </location>
</feature>
<comment type="caution">
    <text evidence="3">The sequence shown here is derived from an EMBL/GenBank/DDBJ whole genome shotgun (WGS) entry which is preliminary data.</text>
</comment>
<dbReference type="Proteomes" id="UP000600026">
    <property type="component" value="Unassembled WGS sequence"/>
</dbReference>
<feature type="transmembrane region" description="Helical" evidence="2">
    <location>
        <begin position="15"/>
        <end position="37"/>
    </location>
</feature>
<feature type="transmembrane region" description="Helical" evidence="2">
    <location>
        <begin position="169"/>
        <end position="189"/>
    </location>
</feature>
<evidence type="ECO:0000256" key="1">
    <source>
        <dbReference type="SAM" id="MobiDB-lite"/>
    </source>
</evidence>
<keyword evidence="2" id="KW-0472">Membrane</keyword>
<keyword evidence="2" id="KW-1133">Transmembrane helix</keyword>
<evidence type="ECO:0000256" key="2">
    <source>
        <dbReference type="SAM" id="Phobius"/>
    </source>
</evidence>